<comment type="caution">
    <text evidence="7">The sequence shown here is derived from an EMBL/GenBank/DDBJ whole genome shotgun (WGS) entry which is preliminary data.</text>
</comment>
<dbReference type="PANTHER" id="PTHR33529">
    <property type="entry name" value="SLR0882 PROTEIN-RELATED"/>
    <property type="match status" value="1"/>
</dbReference>
<protein>
    <submittedName>
        <fullName evidence="7">LPS export ABC transporter permease LptG</fullName>
    </submittedName>
</protein>
<feature type="transmembrane region" description="Helical" evidence="6">
    <location>
        <begin position="102"/>
        <end position="120"/>
    </location>
</feature>
<dbReference type="Proteomes" id="UP001200430">
    <property type="component" value="Unassembled WGS sequence"/>
</dbReference>
<evidence type="ECO:0000256" key="5">
    <source>
        <dbReference type="ARBA" id="ARBA00023136"/>
    </source>
</evidence>
<dbReference type="RefSeq" id="WP_236098144.1">
    <property type="nucleotide sequence ID" value="NZ_JAKGUD010000002.1"/>
</dbReference>
<dbReference type="PANTHER" id="PTHR33529:SF6">
    <property type="entry name" value="YJGP_YJGQ FAMILY PERMEASE"/>
    <property type="match status" value="1"/>
</dbReference>
<evidence type="ECO:0000256" key="4">
    <source>
        <dbReference type="ARBA" id="ARBA00022989"/>
    </source>
</evidence>
<keyword evidence="2" id="KW-1003">Cell membrane</keyword>
<proteinExistence type="predicted"/>
<feature type="transmembrane region" description="Helical" evidence="6">
    <location>
        <begin position="338"/>
        <end position="361"/>
    </location>
</feature>
<keyword evidence="3 6" id="KW-0812">Transmembrane</keyword>
<evidence type="ECO:0000256" key="6">
    <source>
        <dbReference type="SAM" id="Phobius"/>
    </source>
</evidence>
<keyword evidence="4 6" id="KW-1133">Transmembrane helix</keyword>
<feature type="transmembrane region" description="Helical" evidence="6">
    <location>
        <begin position="279"/>
        <end position="301"/>
    </location>
</feature>
<dbReference type="EMBL" id="JAKGUD010000002">
    <property type="protein sequence ID" value="MCF4141637.1"/>
    <property type="molecule type" value="Genomic_DNA"/>
</dbReference>
<organism evidence="7 8">
    <name type="scientific">Dethiosulfovibrio marinus</name>
    <dbReference type="NCBI Taxonomy" id="133532"/>
    <lineage>
        <taxon>Bacteria</taxon>
        <taxon>Thermotogati</taxon>
        <taxon>Synergistota</taxon>
        <taxon>Synergistia</taxon>
        <taxon>Synergistales</taxon>
        <taxon>Dethiosulfovibrionaceae</taxon>
        <taxon>Dethiosulfovibrio</taxon>
    </lineage>
</organism>
<evidence type="ECO:0000256" key="1">
    <source>
        <dbReference type="ARBA" id="ARBA00004651"/>
    </source>
</evidence>
<feature type="transmembrane region" description="Helical" evidence="6">
    <location>
        <begin position="14"/>
        <end position="36"/>
    </location>
</feature>
<dbReference type="InterPro" id="IPR005495">
    <property type="entry name" value="LptG/LptF_permease"/>
</dbReference>
<keyword evidence="8" id="KW-1185">Reference proteome</keyword>
<accession>A0ABS9EKA7</accession>
<keyword evidence="5 6" id="KW-0472">Membrane</keyword>
<evidence type="ECO:0000313" key="8">
    <source>
        <dbReference type="Proteomes" id="UP001200430"/>
    </source>
</evidence>
<feature type="transmembrane region" description="Helical" evidence="6">
    <location>
        <begin position="308"/>
        <end position="326"/>
    </location>
</feature>
<evidence type="ECO:0000256" key="2">
    <source>
        <dbReference type="ARBA" id="ARBA00022475"/>
    </source>
</evidence>
<gene>
    <name evidence="7" type="primary">lptG</name>
    <name evidence="7" type="ORF">L2W38_02245</name>
</gene>
<reference evidence="7 8" key="1">
    <citation type="submission" date="2022-01" db="EMBL/GenBank/DDBJ databases">
        <title>Dethiosulfovibrio faecalis sp. nov., a novel proteolytic, non-sulfur-reducing bacterium isolated from a marine aquaculture solid waste bioreactor.</title>
        <authorList>
            <person name="Grabowski S."/>
            <person name="Apolinario E."/>
            <person name="Schneider N."/>
            <person name="Marshall C.W."/>
            <person name="Sowers K.R."/>
        </authorList>
    </citation>
    <scope>NUCLEOTIDE SEQUENCE [LARGE SCALE GENOMIC DNA]</scope>
    <source>
        <strain evidence="7 8">DSM 12537</strain>
    </source>
</reference>
<dbReference type="InterPro" id="IPR030923">
    <property type="entry name" value="LptG"/>
</dbReference>
<feature type="transmembrane region" description="Helical" evidence="6">
    <location>
        <begin position="56"/>
        <end position="81"/>
    </location>
</feature>
<name>A0ABS9EKA7_9BACT</name>
<sequence length="365" mass="40085">MKPRILDRFILKELGSSFLFGVLTFTVILVAGDLLFKIADMLIEKGISLSTVLKLFVYKLPSVVVLTLPMSCLLSTLLSFGRLSSNSEIVALKASGISFQRIARPVLFGASLVAISAFFMNETVVPIANRAAENILMYDVVKQKPTLLRERMFLKDESGGKLNRVIYVGRLRTRKGSMENVLVQEFDDGRLSRITTADEGNWRDGVWTLSDGKAFSVDKEGKVGFLFGFKEQRLPLDLTPTQVARSSLKPDEMSLSQLREHIAIMKAQGANLVPLWVSYHLHIAIPWASLVLALIGAALGVRPQRRGGMGVGFGLSVLIVFAYYVVMSMGRALGESGHIPPLVAAWLANVVFLGFGGLLTLRANR</sequence>
<comment type="subcellular location">
    <subcellularLocation>
        <location evidence="1">Cell membrane</location>
        <topology evidence="1">Multi-pass membrane protein</topology>
    </subcellularLocation>
</comment>
<dbReference type="NCBIfam" id="TIGR04408">
    <property type="entry name" value="LptG_lptG"/>
    <property type="match status" value="1"/>
</dbReference>
<dbReference type="Pfam" id="PF03739">
    <property type="entry name" value="LptF_LptG"/>
    <property type="match status" value="1"/>
</dbReference>
<evidence type="ECO:0000313" key="7">
    <source>
        <dbReference type="EMBL" id="MCF4141637.1"/>
    </source>
</evidence>
<evidence type="ECO:0000256" key="3">
    <source>
        <dbReference type="ARBA" id="ARBA00022692"/>
    </source>
</evidence>